<name>A0A1J7H5M8_LUPAN</name>
<dbReference type="OMA" id="WIDVWTS"/>
<dbReference type="PANTHER" id="PTHR31900">
    <property type="entry name" value="F-BOX/RNI SUPERFAMILY PROTEIN-RELATED"/>
    <property type="match status" value="1"/>
</dbReference>
<organism evidence="3 4">
    <name type="scientific">Lupinus angustifolius</name>
    <name type="common">Narrow-leaved blue lupine</name>
    <dbReference type="NCBI Taxonomy" id="3871"/>
    <lineage>
        <taxon>Eukaryota</taxon>
        <taxon>Viridiplantae</taxon>
        <taxon>Streptophyta</taxon>
        <taxon>Embryophyta</taxon>
        <taxon>Tracheophyta</taxon>
        <taxon>Spermatophyta</taxon>
        <taxon>Magnoliopsida</taxon>
        <taxon>eudicotyledons</taxon>
        <taxon>Gunneridae</taxon>
        <taxon>Pentapetalae</taxon>
        <taxon>rosids</taxon>
        <taxon>fabids</taxon>
        <taxon>Fabales</taxon>
        <taxon>Fabaceae</taxon>
        <taxon>Papilionoideae</taxon>
        <taxon>50 kb inversion clade</taxon>
        <taxon>genistoids sensu lato</taxon>
        <taxon>core genistoids</taxon>
        <taxon>Genisteae</taxon>
        <taxon>Lupinus</taxon>
    </lineage>
</organism>
<dbReference type="Pfam" id="PF08387">
    <property type="entry name" value="FBD"/>
    <property type="match status" value="1"/>
</dbReference>
<dbReference type="InterPro" id="IPR036047">
    <property type="entry name" value="F-box-like_dom_sf"/>
</dbReference>
<dbReference type="EMBL" id="CM007367">
    <property type="protein sequence ID" value="OIW08191.1"/>
    <property type="molecule type" value="Genomic_DNA"/>
</dbReference>
<evidence type="ECO:0000313" key="4">
    <source>
        <dbReference type="Proteomes" id="UP000188354"/>
    </source>
</evidence>
<feature type="domain" description="F-box" evidence="2">
    <location>
        <begin position="30"/>
        <end position="83"/>
    </location>
</feature>
<dbReference type="AlphaFoldDB" id="A0A1J7H5M8"/>
<dbReference type="Proteomes" id="UP000188354">
    <property type="component" value="Chromosome LG07"/>
</dbReference>
<keyword evidence="4" id="KW-1185">Reference proteome</keyword>
<dbReference type="SMART" id="SM00579">
    <property type="entry name" value="FBD"/>
    <property type="match status" value="1"/>
</dbReference>
<dbReference type="PROSITE" id="PS50181">
    <property type="entry name" value="FBOX"/>
    <property type="match status" value="1"/>
</dbReference>
<accession>A0A1J7H5M8</accession>
<dbReference type="SUPFAM" id="SSF81383">
    <property type="entry name" value="F-box domain"/>
    <property type="match status" value="1"/>
</dbReference>
<dbReference type="Pfam" id="PF00646">
    <property type="entry name" value="F-box"/>
    <property type="match status" value="1"/>
</dbReference>
<dbReference type="Gramene" id="OIW08191">
    <property type="protein sequence ID" value="OIW08191"/>
    <property type="gene ID" value="TanjilG_26480"/>
</dbReference>
<evidence type="ECO:0000313" key="3">
    <source>
        <dbReference type="EMBL" id="OIW08191.1"/>
    </source>
</evidence>
<gene>
    <name evidence="3" type="ORF">TanjilG_26480</name>
</gene>
<feature type="region of interest" description="Disordered" evidence="1">
    <location>
        <begin position="1"/>
        <end position="20"/>
    </location>
</feature>
<dbReference type="InterPro" id="IPR053781">
    <property type="entry name" value="F-box_AtFBL13-like"/>
</dbReference>
<reference evidence="3 4" key="1">
    <citation type="journal article" date="2017" name="Plant Biotechnol. J.">
        <title>A comprehensive draft genome sequence for lupin (Lupinus angustifolius), an emerging health food: insights into plant-microbe interactions and legume evolution.</title>
        <authorList>
            <person name="Hane J.K."/>
            <person name="Ming Y."/>
            <person name="Kamphuis L.G."/>
            <person name="Nelson M.N."/>
            <person name="Garg G."/>
            <person name="Atkins C.A."/>
            <person name="Bayer P.E."/>
            <person name="Bravo A."/>
            <person name="Bringans S."/>
            <person name="Cannon S."/>
            <person name="Edwards D."/>
            <person name="Foley R."/>
            <person name="Gao L.L."/>
            <person name="Harrison M.J."/>
            <person name="Huang W."/>
            <person name="Hurgobin B."/>
            <person name="Li S."/>
            <person name="Liu C.W."/>
            <person name="McGrath A."/>
            <person name="Morahan G."/>
            <person name="Murray J."/>
            <person name="Weller J."/>
            <person name="Jian J."/>
            <person name="Singh K.B."/>
        </authorList>
    </citation>
    <scope>NUCLEOTIDE SEQUENCE [LARGE SCALE GENOMIC DNA]</scope>
    <source>
        <strain evidence="4">cv. Tanjil</strain>
        <tissue evidence="3">Whole plant</tissue>
    </source>
</reference>
<protein>
    <recommendedName>
        <fullName evidence="2">F-box domain-containing protein</fullName>
    </recommendedName>
</protein>
<sequence>MSQDDAVVVGPSDVPENDSSENQIIVDSDLDKISYLPIEVLGHILSFLVTKEAIRTSVLSKRWIDNWTFIDNIVLDDTLLYSVNRSNTVYRHFGNLVNRVLRRTNSSIRSCSLNLSAHNTHHLNSWIPAILEKRVQNLCIRAASYIVLSPCFLFDCNSLVELMLDIDCTVKVPASNCLPKLQILRLYRITFDCSSSSAEVRGLVLCLPVLKVFDSRQCIWHYVTIEAPLLESFHLEFYNYWPLPYYVTHNCSLVIVKVCSSRVAKFFYRGHLMEGFIIFDPPLVHNASADLLLETCREEDVQHAANHARALLAQIQEVECLKLAFRQHLVYAKDFLANAPVFRRLTSLQLDKVTVEALFDLLNKSPNLNTLVLNDATTAIDQDLFASQMAPPCLLFSLKVVLIREFEPVHLHLAKFVIEKAGVLEHMAISTVMLWRRLVPAMQNIKDELFSFSKYSTNALIEFSINTND</sequence>
<proteinExistence type="predicted"/>
<dbReference type="InterPro" id="IPR050232">
    <property type="entry name" value="FBL13/AtMIF1-like"/>
</dbReference>
<dbReference type="OrthoDB" id="612216at2759"/>
<dbReference type="InterPro" id="IPR001810">
    <property type="entry name" value="F-box_dom"/>
</dbReference>
<dbReference type="KEGG" id="lang:109351966"/>
<dbReference type="InterPro" id="IPR006566">
    <property type="entry name" value="FBD"/>
</dbReference>
<dbReference type="STRING" id="3871.A0A1J7H5M8"/>
<dbReference type="PANTHER" id="PTHR31900:SF32">
    <property type="entry name" value="F-BOX_RNI_FBD-LIKE DOMAIN PROTEIN"/>
    <property type="match status" value="1"/>
</dbReference>
<evidence type="ECO:0000256" key="1">
    <source>
        <dbReference type="SAM" id="MobiDB-lite"/>
    </source>
</evidence>
<dbReference type="CDD" id="cd22160">
    <property type="entry name" value="F-box_AtFBL13-like"/>
    <property type="match status" value="1"/>
</dbReference>
<evidence type="ECO:0000259" key="2">
    <source>
        <dbReference type="PROSITE" id="PS50181"/>
    </source>
</evidence>